<dbReference type="PANTHER" id="PTHR11467">
    <property type="entry name" value="HISTONE H1"/>
    <property type="match status" value="1"/>
</dbReference>
<dbReference type="GO" id="GO:0005730">
    <property type="term" value="C:nucleolus"/>
    <property type="evidence" value="ECO:0007669"/>
    <property type="project" value="TreeGrafter"/>
</dbReference>
<keyword evidence="7" id="KW-1185">Reference proteome</keyword>
<feature type="compositionally biased region" description="Pro residues" evidence="4">
    <location>
        <begin position="124"/>
        <end position="139"/>
    </location>
</feature>
<keyword evidence="3" id="KW-0539">Nucleus</keyword>
<evidence type="ECO:0000256" key="4">
    <source>
        <dbReference type="SAM" id="MobiDB-lite"/>
    </source>
</evidence>
<dbReference type="EMBL" id="BAABME010007622">
    <property type="protein sequence ID" value="GAA0171319.1"/>
    <property type="molecule type" value="Genomic_DNA"/>
</dbReference>
<dbReference type="GO" id="GO:0045910">
    <property type="term" value="P:negative regulation of DNA recombination"/>
    <property type="evidence" value="ECO:0007669"/>
    <property type="project" value="TreeGrafter"/>
</dbReference>
<evidence type="ECO:0000259" key="5">
    <source>
        <dbReference type="PROSITE" id="PS51504"/>
    </source>
</evidence>
<dbReference type="PROSITE" id="PS51504">
    <property type="entry name" value="H15"/>
    <property type="match status" value="1"/>
</dbReference>
<dbReference type="GO" id="GO:0003690">
    <property type="term" value="F:double-stranded DNA binding"/>
    <property type="evidence" value="ECO:0007669"/>
    <property type="project" value="TreeGrafter"/>
</dbReference>
<gene>
    <name evidence="6" type="ORF">LIER_25376</name>
</gene>
<sequence length="487" mass="51196">MDPHQFSIPMDQLFTQASIPNHHLPHPTPTTTLPHPTPTTTLFLNQLPSTPAQHPPYEHMITTAIIALNESEGSSKQAISKYIDRVFKNLPSNHSELLTYHMKRLKNSGQIMLLKRSYTLPSISSPPPPQPPFHAPPPNAAATHNGGGGGATVISYSETLGVKNFGTFGDNNFGTVQYDYQNYYDGPVGLDQNEKHGSVVAPVAHQGIGNALSMVPNIVVTPAEGNGAISGSDAMLVSLGLSDVPSVEVSQTKKRRGRPPKSASTGASLGQGVIKSSVGQQVMESGVGQGMMESVVWQGVSGVVAQSAPKRRPGRPRKNEPSVAPPAPGVLPVQVPVGAPALASGTGRPRGRPKRNVVIDAVPVAAPNGTLSLQQQPKKRGRKPKNAALGIVTSAVPVSMVMTNPGNNVGGALIPQQYTVGSTNGVVSVPLVASNGVPQLQSGKRRGRPPVGGMLKKQRKLSGKPLGRPGKVINALAFTFSFYSKLY</sequence>
<dbReference type="InterPro" id="IPR017956">
    <property type="entry name" value="AT_hook_DNA-bd_motif"/>
</dbReference>
<dbReference type="Pfam" id="PF00538">
    <property type="entry name" value="Linker_histone"/>
    <property type="match status" value="1"/>
</dbReference>
<evidence type="ECO:0000256" key="1">
    <source>
        <dbReference type="ARBA" id="ARBA00004123"/>
    </source>
</evidence>
<dbReference type="Proteomes" id="UP001454036">
    <property type="component" value="Unassembled WGS sequence"/>
</dbReference>
<dbReference type="Gene3D" id="1.10.10.10">
    <property type="entry name" value="Winged helix-like DNA-binding domain superfamily/Winged helix DNA-binding domain"/>
    <property type="match status" value="1"/>
</dbReference>
<dbReference type="InterPro" id="IPR036390">
    <property type="entry name" value="WH_DNA-bd_sf"/>
</dbReference>
<feature type="region of interest" description="Disordered" evidence="4">
    <location>
        <begin position="19"/>
        <end position="39"/>
    </location>
</feature>
<comment type="subcellular location">
    <subcellularLocation>
        <location evidence="1">Nucleus</location>
    </subcellularLocation>
</comment>
<feature type="compositionally biased region" description="Low complexity" evidence="4">
    <location>
        <begin position="29"/>
        <end position="39"/>
    </location>
</feature>
<feature type="region of interest" description="Disordered" evidence="4">
    <location>
        <begin position="247"/>
        <end position="271"/>
    </location>
</feature>
<dbReference type="GO" id="GO:0006334">
    <property type="term" value="P:nucleosome assembly"/>
    <property type="evidence" value="ECO:0007669"/>
    <property type="project" value="InterPro"/>
</dbReference>
<dbReference type="SMART" id="SM00526">
    <property type="entry name" value="H15"/>
    <property type="match status" value="1"/>
</dbReference>
<evidence type="ECO:0000313" key="7">
    <source>
        <dbReference type="Proteomes" id="UP001454036"/>
    </source>
</evidence>
<protein>
    <recommendedName>
        <fullName evidence="5">H15 domain-containing protein</fullName>
    </recommendedName>
</protein>
<accession>A0AAV3R4K4</accession>
<dbReference type="GO" id="GO:0031492">
    <property type="term" value="F:nucleosomal DNA binding"/>
    <property type="evidence" value="ECO:0007669"/>
    <property type="project" value="TreeGrafter"/>
</dbReference>
<proteinExistence type="predicted"/>
<dbReference type="SMART" id="SM00384">
    <property type="entry name" value="AT_hook"/>
    <property type="match status" value="5"/>
</dbReference>
<evidence type="ECO:0000256" key="2">
    <source>
        <dbReference type="ARBA" id="ARBA00023125"/>
    </source>
</evidence>
<dbReference type="SUPFAM" id="SSF46785">
    <property type="entry name" value="Winged helix' DNA-binding domain"/>
    <property type="match status" value="1"/>
</dbReference>
<name>A0AAV3R4K4_LITER</name>
<reference evidence="6 7" key="1">
    <citation type="submission" date="2024-01" db="EMBL/GenBank/DDBJ databases">
        <title>The complete chloroplast genome sequence of Lithospermum erythrorhizon: insights into the phylogenetic relationship among Boraginaceae species and the maternal lineages of purple gromwells.</title>
        <authorList>
            <person name="Okada T."/>
            <person name="Watanabe K."/>
        </authorList>
    </citation>
    <scope>NUCLEOTIDE SEQUENCE [LARGE SCALE GENOMIC DNA]</scope>
</reference>
<dbReference type="GO" id="GO:0030261">
    <property type="term" value="P:chromosome condensation"/>
    <property type="evidence" value="ECO:0007669"/>
    <property type="project" value="TreeGrafter"/>
</dbReference>
<dbReference type="InterPro" id="IPR036388">
    <property type="entry name" value="WH-like_DNA-bd_sf"/>
</dbReference>
<evidence type="ECO:0000256" key="3">
    <source>
        <dbReference type="ARBA" id="ARBA00023242"/>
    </source>
</evidence>
<comment type="caution">
    <text evidence="6">The sequence shown here is derived from an EMBL/GenBank/DDBJ whole genome shotgun (WGS) entry which is preliminary data.</text>
</comment>
<feature type="region of interest" description="Disordered" evidence="4">
    <location>
        <begin position="121"/>
        <end position="146"/>
    </location>
</feature>
<feature type="region of interest" description="Disordered" evidence="4">
    <location>
        <begin position="440"/>
        <end position="466"/>
    </location>
</feature>
<dbReference type="GO" id="GO:0000786">
    <property type="term" value="C:nucleosome"/>
    <property type="evidence" value="ECO:0007669"/>
    <property type="project" value="InterPro"/>
</dbReference>
<dbReference type="InterPro" id="IPR005818">
    <property type="entry name" value="Histone_H1/H5_H15"/>
</dbReference>
<organism evidence="6 7">
    <name type="scientific">Lithospermum erythrorhizon</name>
    <name type="common">Purple gromwell</name>
    <name type="synonym">Lithospermum officinale var. erythrorhizon</name>
    <dbReference type="NCBI Taxonomy" id="34254"/>
    <lineage>
        <taxon>Eukaryota</taxon>
        <taxon>Viridiplantae</taxon>
        <taxon>Streptophyta</taxon>
        <taxon>Embryophyta</taxon>
        <taxon>Tracheophyta</taxon>
        <taxon>Spermatophyta</taxon>
        <taxon>Magnoliopsida</taxon>
        <taxon>eudicotyledons</taxon>
        <taxon>Gunneridae</taxon>
        <taxon>Pentapetalae</taxon>
        <taxon>asterids</taxon>
        <taxon>lamiids</taxon>
        <taxon>Boraginales</taxon>
        <taxon>Boraginaceae</taxon>
        <taxon>Boraginoideae</taxon>
        <taxon>Lithospermeae</taxon>
        <taxon>Lithospermum</taxon>
    </lineage>
</organism>
<dbReference type="AlphaFoldDB" id="A0AAV3R4K4"/>
<evidence type="ECO:0000313" key="6">
    <source>
        <dbReference type="EMBL" id="GAA0171319.1"/>
    </source>
</evidence>
<feature type="region of interest" description="Disordered" evidence="4">
    <location>
        <begin position="306"/>
        <end position="332"/>
    </location>
</feature>
<dbReference type="CDD" id="cd00073">
    <property type="entry name" value="H15"/>
    <property type="match status" value="1"/>
</dbReference>
<keyword evidence="2" id="KW-0238">DNA-binding</keyword>
<dbReference type="PRINTS" id="PR00929">
    <property type="entry name" value="ATHOOK"/>
</dbReference>
<feature type="domain" description="H15" evidence="5">
    <location>
        <begin position="53"/>
        <end position="122"/>
    </location>
</feature>
<dbReference type="PANTHER" id="PTHR11467:SF29">
    <property type="entry name" value="OS03G0711600 PROTEIN"/>
    <property type="match status" value="1"/>
</dbReference>